<evidence type="ECO:0000259" key="6">
    <source>
        <dbReference type="Pfam" id="PF07980"/>
    </source>
</evidence>
<dbReference type="InterPro" id="IPR012944">
    <property type="entry name" value="SusD_RagB_dom"/>
</dbReference>
<dbReference type="Pfam" id="PF14322">
    <property type="entry name" value="SusD-like_3"/>
    <property type="match status" value="1"/>
</dbReference>
<reference evidence="8 9" key="1">
    <citation type="journal article" date="2023" name="Microbiol. Resour. Announc.">
        <title>Complete Genome Sequence of Imperialibacter roseus strain P4T.</title>
        <authorList>
            <person name="Tizabi D.R."/>
            <person name="Bachvaroff T."/>
            <person name="Hill R.T."/>
        </authorList>
    </citation>
    <scope>NUCLEOTIDE SEQUENCE [LARGE SCALE GENOMIC DNA]</scope>
    <source>
        <strain evidence="8 9">P4T</strain>
    </source>
</reference>
<comment type="similarity">
    <text evidence="2">Belongs to the SusD family.</text>
</comment>
<dbReference type="RefSeq" id="WP_317491077.1">
    <property type="nucleotide sequence ID" value="NZ_CP136051.1"/>
</dbReference>
<dbReference type="InterPro" id="IPR033985">
    <property type="entry name" value="SusD-like_N"/>
</dbReference>
<evidence type="ECO:0000256" key="5">
    <source>
        <dbReference type="ARBA" id="ARBA00023237"/>
    </source>
</evidence>
<dbReference type="EMBL" id="CP136051">
    <property type="protein sequence ID" value="WOK08437.1"/>
    <property type="molecule type" value="Genomic_DNA"/>
</dbReference>
<dbReference type="Pfam" id="PF07980">
    <property type="entry name" value="SusD_RagB"/>
    <property type="match status" value="1"/>
</dbReference>
<feature type="domain" description="SusD-like N-terminal" evidence="7">
    <location>
        <begin position="19"/>
        <end position="241"/>
    </location>
</feature>
<evidence type="ECO:0000256" key="3">
    <source>
        <dbReference type="ARBA" id="ARBA00022729"/>
    </source>
</evidence>
<dbReference type="PROSITE" id="PS51257">
    <property type="entry name" value="PROKAR_LIPOPROTEIN"/>
    <property type="match status" value="1"/>
</dbReference>
<evidence type="ECO:0000256" key="2">
    <source>
        <dbReference type="ARBA" id="ARBA00006275"/>
    </source>
</evidence>
<proteinExistence type="inferred from homology"/>
<organism evidence="8 9">
    <name type="scientific">Imperialibacter roseus</name>
    <dbReference type="NCBI Taxonomy" id="1324217"/>
    <lineage>
        <taxon>Bacteria</taxon>
        <taxon>Pseudomonadati</taxon>
        <taxon>Bacteroidota</taxon>
        <taxon>Cytophagia</taxon>
        <taxon>Cytophagales</taxon>
        <taxon>Flammeovirgaceae</taxon>
        <taxon>Imperialibacter</taxon>
    </lineage>
</organism>
<dbReference type="Proteomes" id="UP001302349">
    <property type="component" value="Chromosome"/>
</dbReference>
<feature type="domain" description="RagB/SusD" evidence="6">
    <location>
        <begin position="422"/>
        <end position="583"/>
    </location>
</feature>
<evidence type="ECO:0000313" key="9">
    <source>
        <dbReference type="Proteomes" id="UP001302349"/>
    </source>
</evidence>
<dbReference type="InterPro" id="IPR011990">
    <property type="entry name" value="TPR-like_helical_dom_sf"/>
</dbReference>
<sequence length="583" mass="65134">MKKYILILSFAFLMGCSEEFLSVDNPNALTPSAFPTSAADLESILIGVYGTQHGYGLYGHTILAKGYHVWDHTMNLAWQGTQTWINQAQNDTRPSDEFLKDIWKDSYKGVIRANSLLESVEGFRSGEVKPATAVTGDQLDKFEGQALYLRAWFYYNLIIIFGEDMIINGQGRDAMGVPIVLKTANSVSETFVGRASVGEVWDQIKDDLQKSLALMGTTTWSGADRFKINQWGLKGLLGKVYALTGDWETAKGYLKDVIDNSGKSLVPFNVYKNMYNSDPANEFNSESLIEIALEDDNVGRSNDETSLGSWYASIVAPSIVINDLPLASSWSNEFIHEKNLARFGFTQDHYFQDGVVEPRASNVRPGYVTEALALRADPLNSPVDPRLYIAGFQPYADSIMADGKKTAISHFADGVEVNRPAWSFRKYVNVTERQRLIRDSGANFYLLRLADVYLLYAEASIETGDIATGLEYINKVHRRAYNLPVDAPHPSDYVTLTDATKAVGDPELGNNVLRYERFVELFGEGQKWTDTRRWKNGSAEAAIYQTVRGGTINWEDTDYAQPIPTLEIENNVAINFSDQNPGY</sequence>
<dbReference type="Gene3D" id="1.25.40.390">
    <property type="match status" value="1"/>
</dbReference>
<keyword evidence="3" id="KW-0732">Signal</keyword>
<dbReference type="SUPFAM" id="SSF48452">
    <property type="entry name" value="TPR-like"/>
    <property type="match status" value="1"/>
</dbReference>
<evidence type="ECO:0000259" key="7">
    <source>
        <dbReference type="Pfam" id="PF14322"/>
    </source>
</evidence>
<protein>
    <submittedName>
        <fullName evidence="8">RagB/SusD family nutrient uptake outer membrane protein</fullName>
    </submittedName>
</protein>
<accession>A0ABZ0IXR9</accession>
<keyword evidence="9" id="KW-1185">Reference proteome</keyword>
<evidence type="ECO:0000256" key="4">
    <source>
        <dbReference type="ARBA" id="ARBA00023136"/>
    </source>
</evidence>
<keyword evidence="4" id="KW-0472">Membrane</keyword>
<keyword evidence="5" id="KW-0998">Cell outer membrane</keyword>
<evidence type="ECO:0000256" key="1">
    <source>
        <dbReference type="ARBA" id="ARBA00004442"/>
    </source>
</evidence>
<evidence type="ECO:0000313" key="8">
    <source>
        <dbReference type="EMBL" id="WOK08437.1"/>
    </source>
</evidence>
<gene>
    <name evidence="8" type="ORF">RT717_07275</name>
</gene>
<comment type="subcellular location">
    <subcellularLocation>
        <location evidence="1">Cell outer membrane</location>
    </subcellularLocation>
</comment>
<name>A0ABZ0IXR9_9BACT</name>